<proteinExistence type="predicted"/>
<keyword evidence="1" id="KW-0472">Membrane</keyword>
<dbReference type="Proteomes" id="UP000077755">
    <property type="component" value="Chromosome 1"/>
</dbReference>
<reference evidence="2" key="2">
    <citation type="submission" date="2022-03" db="EMBL/GenBank/DDBJ databases">
        <title>Draft title - Genomic analysis of global carrot germplasm unveils the trajectory of domestication and the origin of high carotenoid orange carrot.</title>
        <authorList>
            <person name="Iorizzo M."/>
            <person name="Ellison S."/>
            <person name="Senalik D."/>
            <person name="Macko-Podgorni A."/>
            <person name="Grzebelus D."/>
            <person name="Bostan H."/>
            <person name="Rolling W."/>
            <person name="Curaba J."/>
            <person name="Simon P."/>
        </authorList>
    </citation>
    <scope>NUCLEOTIDE SEQUENCE</scope>
    <source>
        <tissue evidence="2">Leaf</tissue>
    </source>
</reference>
<sequence>MICLYINMSLLYKVKRSSLNMVPLPFIILYLKRFATFLAGRNQSASQLLDMLFKRAKGEDMPFWSAVSAHFFGVVLAGFLVNLLVNLGLKYDVLTGIALFIILTFMWIILYPAFHPVADKKLLVLFLNI</sequence>
<dbReference type="AlphaFoldDB" id="A0AAF0W4D5"/>
<protein>
    <submittedName>
        <fullName evidence="2">Uncharacterized protein</fullName>
    </submittedName>
</protein>
<reference evidence="2" key="1">
    <citation type="journal article" date="2016" name="Nat. Genet.">
        <title>A high-quality carrot genome assembly provides new insights into carotenoid accumulation and asterid genome evolution.</title>
        <authorList>
            <person name="Iorizzo M."/>
            <person name="Ellison S."/>
            <person name="Senalik D."/>
            <person name="Zeng P."/>
            <person name="Satapoomin P."/>
            <person name="Huang J."/>
            <person name="Bowman M."/>
            <person name="Iovene M."/>
            <person name="Sanseverino W."/>
            <person name="Cavagnaro P."/>
            <person name="Yildiz M."/>
            <person name="Macko-Podgorni A."/>
            <person name="Moranska E."/>
            <person name="Grzebelus E."/>
            <person name="Grzebelus D."/>
            <person name="Ashrafi H."/>
            <person name="Zheng Z."/>
            <person name="Cheng S."/>
            <person name="Spooner D."/>
            <person name="Van Deynze A."/>
            <person name="Simon P."/>
        </authorList>
    </citation>
    <scope>NUCLEOTIDE SEQUENCE</scope>
    <source>
        <tissue evidence="2">Leaf</tissue>
    </source>
</reference>
<keyword evidence="1" id="KW-0812">Transmembrane</keyword>
<evidence type="ECO:0000313" key="2">
    <source>
        <dbReference type="EMBL" id="WOG81498.1"/>
    </source>
</evidence>
<feature type="transmembrane region" description="Helical" evidence="1">
    <location>
        <begin position="61"/>
        <end position="81"/>
    </location>
</feature>
<feature type="transmembrane region" description="Helical" evidence="1">
    <location>
        <begin position="93"/>
        <end position="114"/>
    </location>
</feature>
<evidence type="ECO:0000313" key="3">
    <source>
        <dbReference type="Proteomes" id="UP000077755"/>
    </source>
</evidence>
<organism evidence="2 3">
    <name type="scientific">Daucus carota subsp. sativus</name>
    <name type="common">Carrot</name>
    <dbReference type="NCBI Taxonomy" id="79200"/>
    <lineage>
        <taxon>Eukaryota</taxon>
        <taxon>Viridiplantae</taxon>
        <taxon>Streptophyta</taxon>
        <taxon>Embryophyta</taxon>
        <taxon>Tracheophyta</taxon>
        <taxon>Spermatophyta</taxon>
        <taxon>Magnoliopsida</taxon>
        <taxon>eudicotyledons</taxon>
        <taxon>Gunneridae</taxon>
        <taxon>Pentapetalae</taxon>
        <taxon>asterids</taxon>
        <taxon>campanulids</taxon>
        <taxon>Apiales</taxon>
        <taxon>Apiaceae</taxon>
        <taxon>Apioideae</taxon>
        <taxon>Scandiceae</taxon>
        <taxon>Daucinae</taxon>
        <taxon>Daucus</taxon>
        <taxon>Daucus sect. Daucus</taxon>
    </lineage>
</organism>
<dbReference type="PANTHER" id="PTHR36007">
    <property type="entry name" value="TRANSPORT PROTEIN-RELATED"/>
    <property type="match status" value="1"/>
</dbReference>
<name>A0AAF0W4D5_DAUCS</name>
<gene>
    <name evidence="2" type="ORF">DCAR_0100647</name>
</gene>
<keyword evidence="3" id="KW-1185">Reference proteome</keyword>
<dbReference type="PANTHER" id="PTHR36007:SF2">
    <property type="entry name" value="TRANSPORT PROTEIN-RELATED"/>
    <property type="match status" value="1"/>
</dbReference>
<dbReference type="GO" id="GO:0009507">
    <property type="term" value="C:chloroplast"/>
    <property type="evidence" value="ECO:0007669"/>
    <property type="project" value="TreeGrafter"/>
</dbReference>
<accession>A0AAF0W4D5</accession>
<feature type="transmembrane region" description="Helical" evidence="1">
    <location>
        <begin position="20"/>
        <end position="40"/>
    </location>
</feature>
<evidence type="ECO:0000256" key="1">
    <source>
        <dbReference type="SAM" id="Phobius"/>
    </source>
</evidence>
<dbReference type="EMBL" id="CP093343">
    <property type="protein sequence ID" value="WOG81498.1"/>
    <property type="molecule type" value="Genomic_DNA"/>
</dbReference>
<keyword evidence="1" id="KW-1133">Transmembrane helix</keyword>
<dbReference type="InterPro" id="IPR009577">
    <property type="entry name" value="Sm_multidrug_ex"/>
</dbReference>